<dbReference type="AlphaFoldDB" id="A0A2W6MU44"/>
<evidence type="ECO:0008006" key="4">
    <source>
        <dbReference type="Google" id="ProtNLM"/>
    </source>
</evidence>
<accession>A0A2W6MU44</accession>
<dbReference type="EMBL" id="NBIU01000016">
    <property type="protein sequence ID" value="PZT47977.1"/>
    <property type="molecule type" value="Genomic_DNA"/>
</dbReference>
<protein>
    <recommendedName>
        <fullName evidence="4">Ferric reductase</fullName>
    </recommendedName>
</protein>
<organism evidence="2 3">
    <name type="scientific">Helicobacter valdiviensis</name>
    <dbReference type="NCBI Taxonomy" id="1458358"/>
    <lineage>
        <taxon>Bacteria</taxon>
        <taxon>Pseudomonadati</taxon>
        <taxon>Campylobacterota</taxon>
        <taxon>Epsilonproteobacteria</taxon>
        <taxon>Campylobacterales</taxon>
        <taxon>Helicobacteraceae</taxon>
        <taxon>Helicobacter</taxon>
    </lineage>
</organism>
<feature type="transmembrane region" description="Helical" evidence="1">
    <location>
        <begin position="151"/>
        <end position="169"/>
    </location>
</feature>
<comment type="caution">
    <text evidence="2">The sequence shown here is derived from an EMBL/GenBank/DDBJ whole genome shotgun (WGS) entry which is preliminary data.</text>
</comment>
<name>A0A2W6MU44_9HELI</name>
<keyword evidence="1" id="KW-0812">Transmembrane</keyword>
<proteinExistence type="predicted"/>
<feature type="transmembrane region" description="Helical" evidence="1">
    <location>
        <begin position="104"/>
        <end position="122"/>
    </location>
</feature>
<reference evidence="2 3" key="1">
    <citation type="submission" date="2017-03" db="EMBL/GenBank/DDBJ databases">
        <title>Genomic and clinical evidence uncovers the enterohepatic species Helicobacter valdiviensis as a potential human intestinal pathogen.</title>
        <authorList>
            <person name="Fresia P."/>
            <person name="Jara R."/>
            <person name="Sierra R."/>
            <person name="Ferres I."/>
            <person name="Greif G."/>
            <person name="Iraola G."/>
            <person name="Collado L."/>
        </authorList>
    </citation>
    <scope>NUCLEOTIDE SEQUENCE [LARGE SCALE GENOMIC DNA]</scope>
    <source>
        <strain evidence="2 3">WBE14</strain>
    </source>
</reference>
<feature type="transmembrane region" description="Helical" evidence="1">
    <location>
        <begin position="127"/>
        <end position="145"/>
    </location>
</feature>
<sequence>MAIRKWVEIFLIIGICYLAWQIVLKLEAQNATLIDPLASLYVYSGWIGFILIVASLIVFAPFKKSFGILGFVSVFIHFLIFLYLDFNFDFALILEELGGKTYLYFGIFSFLFLCICMGATFFKVFRFYYLVYGAIFLASLHIVLIQKVLSLKIIGIFSFVGVLLLYKILKAYKKINSKTF</sequence>
<feature type="transmembrane region" description="Helical" evidence="1">
    <location>
        <begin position="66"/>
        <end position="84"/>
    </location>
</feature>
<feature type="transmembrane region" description="Helical" evidence="1">
    <location>
        <begin position="38"/>
        <end position="59"/>
    </location>
</feature>
<keyword evidence="3" id="KW-1185">Reference proteome</keyword>
<feature type="transmembrane region" description="Helical" evidence="1">
    <location>
        <begin position="7"/>
        <end position="26"/>
    </location>
</feature>
<evidence type="ECO:0000256" key="1">
    <source>
        <dbReference type="SAM" id="Phobius"/>
    </source>
</evidence>
<gene>
    <name evidence="2" type="ORF">B6S12_06205</name>
</gene>
<dbReference type="OrthoDB" id="5324570at2"/>
<dbReference type="RefSeq" id="WP_111229945.1">
    <property type="nucleotide sequence ID" value="NZ_NBIU01000016.1"/>
</dbReference>
<evidence type="ECO:0000313" key="2">
    <source>
        <dbReference type="EMBL" id="PZT47977.1"/>
    </source>
</evidence>
<keyword evidence="1" id="KW-1133">Transmembrane helix</keyword>
<evidence type="ECO:0000313" key="3">
    <source>
        <dbReference type="Proteomes" id="UP000249746"/>
    </source>
</evidence>
<dbReference type="Proteomes" id="UP000249746">
    <property type="component" value="Unassembled WGS sequence"/>
</dbReference>
<keyword evidence="1" id="KW-0472">Membrane</keyword>